<evidence type="ECO:0000256" key="6">
    <source>
        <dbReference type="HAMAP-Rule" id="MF_01161"/>
    </source>
</evidence>
<evidence type="ECO:0000313" key="9">
    <source>
        <dbReference type="Proteomes" id="UP000516349"/>
    </source>
</evidence>
<dbReference type="GO" id="GO:0006400">
    <property type="term" value="P:tRNA modification"/>
    <property type="evidence" value="ECO:0007669"/>
    <property type="project" value="UniProtKB-UniRule"/>
</dbReference>
<dbReference type="CDD" id="cd01992">
    <property type="entry name" value="TilS_N"/>
    <property type="match status" value="1"/>
</dbReference>
<dbReference type="KEGG" id="ebla:JGUZn3_18300"/>
<dbReference type="InterPro" id="IPR012795">
    <property type="entry name" value="tRNA_Ile_lys_synt_N"/>
</dbReference>
<dbReference type="GO" id="GO:0005524">
    <property type="term" value="F:ATP binding"/>
    <property type="evidence" value="ECO:0007669"/>
    <property type="project" value="UniProtKB-UniRule"/>
</dbReference>
<keyword evidence="9" id="KW-1185">Reference proteome</keyword>
<comment type="domain">
    <text evidence="6">The N-terminal region contains the highly conserved SGGXDS motif, predicted to be a P-loop motif involved in ATP binding.</text>
</comment>
<keyword evidence="1 6" id="KW-0436">Ligase</keyword>
<dbReference type="InterPro" id="IPR011063">
    <property type="entry name" value="TilS/TtcA_N"/>
</dbReference>
<evidence type="ECO:0000256" key="5">
    <source>
        <dbReference type="ARBA" id="ARBA00048539"/>
    </source>
</evidence>
<keyword evidence="4 6" id="KW-0067">ATP-binding</keyword>
<organism evidence="8 9">
    <name type="scientific">Entomobacter blattae</name>
    <dbReference type="NCBI Taxonomy" id="2762277"/>
    <lineage>
        <taxon>Bacteria</taxon>
        <taxon>Pseudomonadati</taxon>
        <taxon>Pseudomonadota</taxon>
        <taxon>Alphaproteobacteria</taxon>
        <taxon>Acetobacterales</taxon>
        <taxon>Acetobacteraceae</taxon>
        <taxon>Entomobacter</taxon>
    </lineage>
</organism>
<evidence type="ECO:0000256" key="3">
    <source>
        <dbReference type="ARBA" id="ARBA00022741"/>
    </source>
</evidence>
<reference evidence="8 9" key="1">
    <citation type="submission" date="2020-08" db="EMBL/GenBank/DDBJ databases">
        <title>Complete genome sequence of Entomobacter blattae G55GP.</title>
        <authorList>
            <person name="Poehlein A."/>
            <person name="Guzman J."/>
            <person name="Daniel R."/>
            <person name="Vilcinskas A."/>
        </authorList>
    </citation>
    <scope>NUCLEOTIDE SEQUENCE [LARGE SCALE GENOMIC DNA]</scope>
    <source>
        <strain evidence="8 9">G55GP</strain>
    </source>
</reference>
<evidence type="ECO:0000259" key="7">
    <source>
        <dbReference type="Pfam" id="PF01171"/>
    </source>
</evidence>
<keyword evidence="3 6" id="KW-0547">Nucleotide-binding</keyword>
<comment type="similarity">
    <text evidence="6">Belongs to the tRNA(Ile)-lysidine synthase family.</text>
</comment>
<dbReference type="GO" id="GO:0032267">
    <property type="term" value="F:tRNA(Ile)-lysidine synthase activity"/>
    <property type="evidence" value="ECO:0007669"/>
    <property type="project" value="UniProtKB-EC"/>
</dbReference>
<dbReference type="Pfam" id="PF01171">
    <property type="entry name" value="ATP_bind_3"/>
    <property type="match status" value="1"/>
</dbReference>
<name>A0A7H1NTD4_9PROT</name>
<dbReference type="GO" id="GO:0005737">
    <property type="term" value="C:cytoplasm"/>
    <property type="evidence" value="ECO:0007669"/>
    <property type="project" value="UniProtKB-SubCell"/>
</dbReference>
<dbReference type="PANTHER" id="PTHR43033:SF5">
    <property type="entry name" value="TRNA(ILE)-LYSIDINE SYNTHETASE"/>
    <property type="match status" value="1"/>
</dbReference>
<sequence>MLALSNKEFFTLIEPLGPWGEDKETGAPIMVAVSGGADSLALAFLCRQWRKNVMGLTVDHGLRSTSAEEASLTKKRLAAFGMPCEIITLSSLFPGSSLAERARTARYEVLVQSCIRYGAVDLLVAHHASDQAETVALREQANSDRAGLAGMALIRETAPVRIVRPLLDVPAERLKQRLIEENLSWVEDPSNKDLKSRRVQVRYNLGKNKTLGKESYLLLRKARTAGQERMENEKVRARILSTQGGTLYSEGYGFIPEGFADIYSLRELLRVIGGKRYAPSLKSVSALLPLREATLSGVRIVKSRKKNQHGWFLLRELSAIQDVHHLLARESQSALPFLPFLQWDNRFAVYLPNEVFGQGLILKKLGEEAARFKFFYGRKNKRLPYPMAVLRALPALFTAQDELVGIPNLIYDNCKTFLHFQIYFQTHQPVLKGEKFIHP</sequence>
<gene>
    <name evidence="6 8" type="primary">tilS</name>
    <name evidence="8" type="ORF">JGUZn3_18300</name>
</gene>
<dbReference type="InterPro" id="IPR014729">
    <property type="entry name" value="Rossmann-like_a/b/a_fold"/>
</dbReference>
<evidence type="ECO:0000256" key="4">
    <source>
        <dbReference type="ARBA" id="ARBA00022840"/>
    </source>
</evidence>
<evidence type="ECO:0000256" key="1">
    <source>
        <dbReference type="ARBA" id="ARBA00022598"/>
    </source>
</evidence>
<evidence type="ECO:0000256" key="2">
    <source>
        <dbReference type="ARBA" id="ARBA00022694"/>
    </source>
</evidence>
<feature type="domain" description="tRNA(Ile)-lysidine/2-thiocytidine synthase N-terminal" evidence="7">
    <location>
        <begin position="29"/>
        <end position="203"/>
    </location>
</feature>
<dbReference type="RefSeq" id="WP_203413244.1">
    <property type="nucleotide sequence ID" value="NZ_CP060244.1"/>
</dbReference>
<dbReference type="InterPro" id="IPR012094">
    <property type="entry name" value="tRNA_Ile_lys_synt"/>
</dbReference>
<dbReference type="PANTHER" id="PTHR43033">
    <property type="entry name" value="TRNA(ILE)-LYSIDINE SYNTHASE-RELATED"/>
    <property type="match status" value="1"/>
</dbReference>
<evidence type="ECO:0000313" key="8">
    <source>
        <dbReference type="EMBL" id="QNT79044.1"/>
    </source>
</evidence>
<comment type="catalytic activity">
    <reaction evidence="5 6">
        <text>cytidine(34) in tRNA(Ile2) + L-lysine + ATP = lysidine(34) in tRNA(Ile2) + AMP + diphosphate + H(+)</text>
        <dbReference type="Rhea" id="RHEA:43744"/>
        <dbReference type="Rhea" id="RHEA-COMP:10625"/>
        <dbReference type="Rhea" id="RHEA-COMP:10670"/>
        <dbReference type="ChEBI" id="CHEBI:15378"/>
        <dbReference type="ChEBI" id="CHEBI:30616"/>
        <dbReference type="ChEBI" id="CHEBI:32551"/>
        <dbReference type="ChEBI" id="CHEBI:33019"/>
        <dbReference type="ChEBI" id="CHEBI:82748"/>
        <dbReference type="ChEBI" id="CHEBI:83665"/>
        <dbReference type="ChEBI" id="CHEBI:456215"/>
        <dbReference type="EC" id="6.3.4.19"/>
    </reaction>
</comment>
<comment type="subcellular location">
    <subcellularLocation>
        <location evidence="6">Cytoplasm</location>
    </subcellularLocation>
</comment>
<dbReference type="AlphaFoldDB" id="A0A7H1NTD4"/>
<dbReference type="SUPFAM" id="SSF52402">
    <property type="entry name" value="Adenine nucleotide alpha hydrolases-like"/>
    <property type="match status" value="1"/>
</dbReference>
<accession>A0A7H1NTD4</accession>
<dbReference type="Gene3D" id="3.40.50.620">
    <property type="entry name" value="HUPs"/>
    <property type="match status" value="1"/>
</dbReference>
<dbReference type="NCBIfam" id="TIGR02432">
    <property type="entry name" value="lysidine_TilS_N"/>
    <property type="match status" value="1"/>
</dbReference>
<protein>
    <recommendedName>
        <fullName evidence="6">tRNA(Ile)-lysidine synthase</fullName>
        <ecNumber evidence="6">6.3.4.19</ecNumber>
    </recommendedName>
    <alternativeName>
        <fullName evidence="6">tRNA(Ile)-2-lysyl-cytidine synthase</fullName>
    </alternativeName>
    <alternativeName>
        <fullName evidence="6">tRNA(Ile)-lysidine synthetase</fullName>
    </alternativeName>
</protein>
<dbReference type="Proteomes" id="UP000516349">
    <property type="component" value="Chromosome"/>
</dbReference>
<keyword evidence="2 6" id="KW-0819">tRNA processing</keyword>
<feature type="binding site" evidence="6">
    <location>
        <begin position="34"/>
        <end position="39"/>
    </location>
    <ligand>
        <name>ATP</name>
        <dbReference type="ChEBI" id="CHEBI:30616"/>
    </ligand>
</feature>
<proteinExistence type="inferred from homology"/>
<dbReference type="HAMAP" id="MF_01161">
    <property type="entry name" value="tRNA_Ile_lys_synt"/>
    <property type="match status" value="1"/>
</dbReference>
<comment type="function">
    <text evidence="6">Ligates lysine onto the cytidine present at position 34 of the AUA codon-specific tRNA(Ile) that contains the anticodon CAU, in an ATP-dependent manner. Cytidine is converted to lysidine, thus changing the amino acid specificity of the tRNA from methionine to isoleucine.</text>
</comment>
<dbReference type="EC" id="6.3.4.19" evidence="6"/>
<keyword evidence="6" id="KW-0963">Cytoplasm</keyword>
<dbReference type="EMBL" id="CP060244">
    <property type="protein sequence ID" value="QNT79044.1"/>
    <property type="molecule type" value="Genomic_DNA"/>
</dbReference>